<dbReference type="AlphaFoldDB" id="A0A7C5U627"/>
<dbReference type="Gene3D" id="3.55.50.30">
    <property type="match status" value="1"/>
</dbReference>
<sequence>MKKLIKFSVLITLFISTIYLGISLNFSNANLKDVLNEITNQSKINFIYPSTIESLKVSINLAKTDLDTTLKLLLLPLNLDFEKVSENTYVIYSLENISKERYVGEYTIKYTNPRYLTELIESMGYYAYSYNGKIYFYTPTKNSYERVVKLLENMDFPKSEDVLLVNVKYYSKSDISSTAELNTQGIGIIDSITVFEKLKAMKEVFTFVNMGELYKESKKLLSLDDLLEIEVTQVNSSNCLVIKTKESAINIDVSKLLSPKNANQAINYIVKVENGVFLTNFQVLKVFDGAFNQDAFKLSTIPQIQKKGSQKSEKTLLSIYSNPAISSLQIGTERLNSIVSFKNSDFTLSNVELCVSLFDNVYTHLDYNLSEKEIGLSISDNISTNFVYLYSKLRYNVTKNEFSLSTKMGLKLRTENFEILPLISADGKEGLFYGIAMGLHQGSFSGEILILLNSQIQVTWGLKLVW</sequence>
<evidence type="ECO:0000256" key="1">
    <source>
        <dbReference type="SAM" id="Phobius"/>
    </source>
</evidence>
<reference evidence="2" key="1">
    <citation type="journal article" date="2020" name="mSystems">
        <title>Genome- and Community-Level Interaction Insights into Carbon Utilization and Element Cycling Functions of Hydrothermarchaeota in Hydrothermal Sediment.</title>
        <authorList>
            <person name="Zhou Z."/>
            <person name="Liu Y."/>
            <person name="Xu W."/>
            <person name="Pan J."/>
            <person name="Luo Z.H."/>
            <person name="Li M."/>
        </authorList>
    </citation>
    <scope>NUCLEOTIDE SEQUENCE [LARGE SCALE GENOMIC DNA]</scope>
    <source>
        <strain evidence="2">SpSt-1088</strain>
    </source>
</reference>
<evidence type="ECO:0000313" key="2">
    <source>
        <dbReference type="EMBL" id="HHR34076.1"/>
    </source>
</evidence>
<accession>A0A7C5U627</accession>
<evidence type="ECO:0008006" key="3">
    <source>
        <dbReference type="Google" id="ProtNLM"/>
    </source>
</evidence>
<organism evidence="2">
    <name type="scientific">Fervidobacterium nodosum</name>
    <dbReference type="NCBI Taxonomy" id="2424"/>
    <lineage>
        <taxon>Bacteria</taxon>
        <taxon>Thermotogati</taxon>
        <taxon>Thermotogota</taxon>
        <taxon>Thermotogae</taxon>
        <taxon>Thermotogales</taxon>
        <taxon>Fervidobacteriaceae</taxon>
        <taxon>Fervidobacterium</taxon>
    </lineage>
</organism>
<protein>
    <recommendedName>
        <fullName evidence="3">Secretin/TonB short N-terminal domain-containing protein</fullName>
    </recommendedName>
</protein>
<proteinExistence type="predicted"/>
<keyword evidence="1" id="KW-1133">Transmembrane helix</keyword>
<keyword evidence="1" id="KW-0472">Membrane</keyword>
<dbReference type="EMBL" id="DRXW01000241">
    <property type="protein sequence ID" value="HHR34076.1"/>
    <property type="molecule type" value="Genomic_DNA"/>
</dbReference>
<comment type="caution">
    <text evidence="2">The sequence shown here is derived from an EMBL/GenBank/DDBJ whole genome shotgun (WGS) entry which is preliminary data.</text>
</comment>
<name>A0A7C5U627_9BACT</name>
<gene>
    <name evidence="2" type="ORF">ENM46_03915</name>
</gene>
<feature type="transmembrane region" description="Helical" evidence="1">
    <location>
        <begin position="7"/>
        <end position="26"/>
    </location>
</feature>
<keyword evidence="1" id="KW-0812">Transmembrane</keyword>